<feature type="compositionally biased region" description="Basic and acidic residues" evidence="1">
    <location>
        <begin position="148"/>
        <end position="161"/>
    </location>
</feature>
<dbReference type="EMBL" id="CAJNNW010031860">
    <property type="protein sequence ID" value="CAE8709585.1"/>
    <property type="molecule type" value="Genomic_DNA"/>
</dbReference>
<feature type="region of interest" description="Disordered" evidence="1">
    <location>
        <begin position="148"/>
        <end position="182"/>
    </location>
</feature>
<evidence type="ECO:0000313" key="3">
    <source>
        <dbReference type="Proteomes" id="UP000626109"/>
    </source>
</evidence>
<reference evidence="2" key="1">
    <citation type="submission" date="2021-02" db="EMBL/GenBank/DDBJ databases">
        <authorList>
            <person name="Dougan E. K."/>
            <person name="Rhodes N."/>
            <person name="Thang M."/>
            <person name="Chan C."/>
        </authorList>
    </citation>
    <scope>NUCLEOTIDE SEQUENCE</scope>
</reference>
<proteinExistence type="predicted"/>
<protein>
    <submittedName>
        <fullName evidence="2">Uncharacterized protein</fullName>
    </submittedName>
</protein>
<accession>A0A813KKN5</accession>
<feature type="compositionally biased region" description="Basic residues" evidence="1">
    <location>
        <begin position="164"/>
        <end position="176"/>
    </location>
</feature>
<comment type="caution">
    <text evidence="2">The sequence shown here is derived from an EMBL/GenBank/DDBJ whole genome shotgun (WGS) entry which is preliminary data.</text>
</comment>
<dbReference type="AlphaFoldDB" id="A0A813KKN5"/>
<name>A0A813KKN5_POLGL</name>
<sequence length="215" mass="22564">VSSSRAASATQFQLARLQAQWQASGAASGGASAIAAAEPLLNELLGKLTGSAHAEAVTSIGHKAAAHVSFSREEWQLLLDLGTTAARMSCSAVAGRILQLVHSVVIAATAVPGCEECQEEPGAAVELICDYLDLILVPMVLRQMSLREEAPSMTKSRDSNHRSQQTKHKTTTKQHNKQITTDLGGSSAVRLRALLESHGGSQESECQHGAVDSSG</sequence>
<feature type="non-terminal residue" evidence="2">
    <location>
        <position position="1"/>
    </location>
</feature>
<dbReference type="Proteomes" id="UP000626109">
    <property type="component" value="Unassembled WGS sequence"/>
</dbReference>
<feature type="non-terminal residue" evidence="2">
    <location>
        <position position="215"/>
    </location>
</feature>
<gene>
    <name evidence="2" type="ORF">PGLA2088_LOCUS35532</name>
</gene>
<evidence type="ECO:0000313" key="2">
    <source>
        <dbReference type="EMBL" id="CAE8709585.1"/>
    </source>
</evidence>
<organism evidence="2 3">
    <name type="scientific">Polarella glacialis</name>
    <name type="common">Dinoflagellate</name>
    <dbReference type="NCBI Taxonomy" id="89957"/>
    <lineage>
        <taxon>Eukaryota</taxon>
        <taxon>Sar</taxon>
        <taxon>Alveolata</taxon>
        <taxon>Dinophyceae</taxon>
        <taxon>Suessiales</taxon>
        <taxon>Suessiaceae</taxon>
        <taxon>Polarella</taxon>
    </lineage>
</organism>
<evidence type="ECO:0000256" key="1">
    <source>
        <dbReference type="SAM" id="MobiDB-lite"/>
    </source>
</evidence>